<evidence type="ECO:0000256" key="7">
    <source>
        <dbReference type="ARBA" id="ARBA00023027"/>
    </source>
</evidence>
<dbReference type="InterPro" id="IPR051799">
    <property type="entry name" value="NADH_flavin_oxidoreductase"/>
</dbReference>
<proteinExistence type="inferred from homology"/>
<evidence type="ECO:0000259" key="14">
    <source>
        <dbReference type="Pfam" id="PF07479"/>
    </source>
</evidence>
<evidence type="ECO:0000256" key="2">
    <source>
        <dbReference type="ARBA" id="ARBA00011009"/>
    </source>
</evidence>
<evidence type="ECO:0000259" key="12">
    <source>
        <dbReference type="Pfam" id="PF00724"/>
    </source>
</evidence>
<evidence type="ECO:0000313" key="16">
    <source>
        <dbReference type="Proteomes" id="UP000813423"/>
    </source>
</evidence>
<evidence type="ECO:0000256" key="5">
    <source>
        <dbReference type="ARBA" id="ARBA00022643"/>
    </source>
</evidence>
<feature type="domain" description="NADH:flavin oxidoreductase/NADH oxidase N-terminal" evidence="12">
    <location>
        <begin position="19"/>
        <end position="363"/>
    </location>
</feature>
<sequence length="803" mass="87848">MSSSLGEAVKLPCGLVFPNRLVKAAMAEMLAGSEHAPTPKLMEVYNQWGKGGWGAILTGNVQVDVNHLGSPFDPALPGEYTGKESNPALVQTWAKYAEASQQHGVPSIVQICHPGRQSFRIAGKRGIFASTIAPSAIPLQMGDGLLDRIISRLAFPAPREMTQQDIDTVTRQFVDTARLMADAGFSGIELHGAHGYLIDQFLNPKTNLRTDAYGGSAEKRAKFVLDILSQTRKVVPATFCIGIKFNSADHSSASFEDTMTQIGLLVDAGIDFLEVSGGSYEDPKMMGTNSQPQPEKSQRTLAREAFFLEFARETRKRFPTLILMLTGGFRSRAGAEHALRENACDLIGIGRPAAVEPAFANRLLDESVPADEAEMHLGKVKPPFLLRLLPIKAVGAGLESSYYAGQIKRIVADDERGSTIAKILAENTREHPDVFEEEVQMWVFEEEVTIPKDSPHREALGDQTHKLTDIINRVHENVKYLPGTALPSNVVANPDLRAAVKDATILVFNLPHQFIDKTLEQMKGHHLPYARAVSCVKGVEVANGRVTLFSELIMEQLGIYCGSLSGANIAPEVAAEEFCETTIGYSPPPMDLDAKDELSPDNRHVINKQRQRKISSTSAELQRVPDDYPCVDERLLRRLFERPYFHVQVVADVAGVALCGALKNIVALAAGFVAGKGWGESSKAAIIRIGMMEMIRFGRFWFPDSVNQKTFTEESAGVADLIASCSAGRNFRSAKHSVEKGVSVDELEQSELNGQKLQGTSTTRAVCDFLSTHGKLDDFPLFNAVNRILDGKVSVDELPKLLR</sequence>
<dbReference type="Gene3D" id="1.10.1040.10">
    <property type="entry name" value="N-(1-d-carboxylethyl)-l-norvaline Dehydrogenase, domain 2"/>
    <property type="match status" value="1"/>
</dbReference>
<dbReference type="Proteomes" id="UP000813423">
    <property type="component" value="Unassembled WGS sequence"/>
</dbReference>
<evidence type="ECO:0000256" key="9">
    <source>
        <dbReference type="ARBA" id="ARBA00072861"/>
    </source>
</evidence>
<dbReference type="InterPro" id="IPR006168">
    <property type="entry name" value="G3P_DH_NAD-dep"/>
</dbReference>
<dbReference type="InterPro" id="IPR017751">
    <property type="entry name" value="G3P_DH_NAD-dep_euk"/>
</dbReference>
<feature type="domain" description="Glycerol-3-phosphate dehydrogenase NAD-dependent N-terminal" evidence="13">
    <location>
        <begin position="417"/>
        <end position="586"/>
    </location>
</feature>
<dbReference type="GO" id="GO:0046168">
    <property type="term" value="P:glycerol-3-phosphate catabolic process"/>
    <property type="evidence" value="ECO:0007669"/>
    <property type="project" value="UniProtKB-UniRule"/>
</dbReference>
<dbReference type="PRINTS" id="PR00077">
    <property type="entry name" value="GPDHDRGNASE"/>
</dbReference>
<accession>A0A8H4MXE1</accession>
<dbReference type="GO" id="GO:0051287">
    <property type="term" value="F:NAD binding"/>
    <property type="evidence" value="ECO:0007669"/>
    <property type="project" value="UniProtKB-UniRule"/>
</dbReference>
<dbReference type="InterPro" id="IPR013328">
    <property type="entry name" value="6PGD_dom2"/>
</dbReference>
<dbReference type="PROSITE" id="PS00957">
    <property type="entry name" value="NAD_G3PDH"/>
    <property type="match status" value="1"/>
</dbReference>
<dbReference type="SUPFAM" id="SSF48179">
    <property type="entry name" value="6-phosphogluconate dehydrogenase C-terminal domain-like"/>
    <property type="match status" value="1"/>
</dbReference>
<evidence type="ECO:0000256" key="4">
    <source>
        <dbReference type="ARBA" id="ARBA00022630"/>
    </source>
</evidence>
<name>A0A8H4MXE1_ASPFM</name>
<dbReference type="Pfam" id="PF01210">
    <property type="entry name" value="NAD_Gly3P_dh_N"/>
    <property type="match status" value="1"/>
</dbReference>
<keyword evidence="5" id="KW-0288">FMN</keyword>
<dbReference type="InterPro" id="IPR001155">
    <property type="entry name" value="OxRdtase_FMN_N"/>
</dbReference>
<dbReference type="Pfam" id="PF00724">
    <property type="entry name" value="Oxidored_FMN"/>
    <property type="match status" value="1"/>
</dbReference>
<evidence type="ECO:0000256" key="10">
    <source>
        <dbReference type="RuleBase" id="RU000437"/>
    </source>
</evidence>
<comment type="similarity">
    <text evidence="1">Belongs to the NADH:flavin oxidoreductase/NADH oxidase family.</text>
</comment>
<dbReference type="EMBL" id="JAIBSC010000012">
    <property type="protein sequence ID" value="KAH1909666.1"/>
    <property type="molecule type" value="Genomic_DNA"/>
</dbReference>
<feature type="domain" description="Glycerol-3-phosphate dehydrogenase NAD-dependent C-terminal" evidence="14">
    <location>
        <begin position="652"/>
        <end position="798"/>
    </location>
</feature>
<dbReference type="GO" id="GO:0010181">
    <property type="term" value="F:FMN binding"/>
    <property type="evidence" value="ECO:0007669"/>
    <property type="project" value="InterPro"/>
</dbReference>
<dbReference type="AlphaFoldDB" id="A0A8H4MXE1"/>
<evidence type="ECO:0000256" key="11">
    <source>
        <dbReference type="RuleBase" id="RU361243"/>
    </source>
</evidence>
<dbReference type="PANTHER" id="PTHR43656">
    <property type="entry name" value="BINDING OXIDOREDUCTASE, PUTATIVE (AFU_ORTHOLOGUE AFUA_2G08260)-RELATED"/>
    <property type="match status" value="1"/>
</dbReference>
<keyword evidence="7 10" id="KW-0520">NAD</keyword>
<dbReference type="InterPro" id="IPR036291">
    <property type="entry name" value="NAD(P)-bd_dom_sf"/>
</dbReference>
<organism evidence="15 16">
    <name type="scientific">Aspergillus fumigatus</name>
    <name type="common">Neosartorya fumigata</name>
    <dbReference type="NCBI Taxonomy" id="746128"/>
    <lineage>
        <taxon>Eukaryota</taxon>
        <taxon>Fungi</taxon>
        <taxon>Dikarya</taxon>
        <taxon>Ascomycota</taxon>
        <taxon>Pezizomycotina</taxon>
        <taxon>Eurotiomycetes</taxon>
        <taxon>Eurotiomycetidae</taxon>
        <taxon>Eurotiales</taxon>
        <taxon>Aspergillaceae</taxon>
        <taxon>Aspergillus</taxon>
        <taxon>Aspergillus subgen. Fumigati</taxon>
    </lineage>
</organism>
<evidence type="ECO:0000256" key="8">
    <source>
        <dbReference type="ARBA" id="ARBA00048683"/>
    </source>
</evidence>
<dbReference type="NCBIfam" id="TIGR03376">
    <property type="entry name" value="glycerol3P_DH"/>
    <property type="match status" value="1"/>
</dbReference>
<protein>
    <recommendedName>
        <fullName evidence="9 11">Glycerol-3-phosphate dehydrogenase [NAD(+)]</fullName>
        <ecNumber evidence="3 11">1.1.1.8</ecNumber>
    </recommendedName>
</protein>
<evidence type="ECO:0000259" key="13">
    <source>
        <dbReference type="Pfam" id="PF01210"/>
    </source>
</evidence>
<dbReference type="GO" id="GO:0042803">
    <property type="term" value="F:protein homodimerization activity"/>
    <property type="evidence" value="ECO:0007669"/>
    <property type="project" value="InterPro"/>
</dbReference>
<evidence type="ECO:0000256" key="6">
    <source>
        <dbReference type="ARBA" id="ARBA00023002"/>
    </source>
</evidence>
<dbReference type="Gene3D" id="3.40.50.720">
    <property type="entry name" value="NAD(P)-binding Rossmann-like Domain"/>
    <property type="match status" value="1"/>
</dbReference>
<dbReference type="InterPro" id="IPR013785">
    <property type="entry name" value="Aldolase_TIM"/>
</dbReference>
<dbReference type="InterPro" id="IPR011128">
    <property type="entry name" value="G3P_DH_NAD-dep_N"/>
</dbReference>
<dbReference type="PANTHER" id="PTHR43656:SF2">
    <property type="entry name" value="BINDING OXIDOREDUCTASE, PUTATIVE (AFU_ORTHOLOGUE AFUA_2G08260)-RELATED"/>
    <property type="match status" value="1"/>
</dbReference>
<comment type="catalytic activity">
    <reaction evidence="8 11">
        <text>sn-glycerol 3-phosphate + NAD(+) = dihydroxyacetone phosphate + NADH + H(+)</text>
        <dbReference type="Rhea" id="RHEA:11092"/>
        <dbReference type="ChEBI" id="CHEBI:15378"/>
        <dbReference type="ChEBI" id="CHEBI:57540"/>
        <dbReference type="ChEBI" id="CHEBI:57597"/>
        <dbReference type="ChEBI" id="CHEBI:57642"/>
        <dbReference type="ChEBI" id="CHEBI:57945"/>
        <dbReference type="EC" id="1.1.1.8"/>
    </reaction>
</comment>
<evidence type="ECO:0000256" key="1">
    <source>
        <dbReference type="ARBA" id="ARBA00005979"/>
    </source>
</evidence>
<keyword evidence="6 10" id="KW-0560">Oxidoreductase</keyword>
<keyword evidence="4" id="KW-0285">Flavoprotein</keyword>
<dbReference type="InterPro" id="IPR008927">
    <property type="entry name" value="6-PGluconate_DH-like_C_sf"/>
</dbReference>
<dbReference type="GO" id="GO:0141152">
    <property type="term" value="F:glycerol-3-phosphate dehydrogenase (NAD+) activity"/>
    <property type="evidence" value="ECO:0007669"/>
    <property type="project" value="UniProtKB-UniRule"/>
</dbReference>
<evidence type="ECO:0000256" key="3">
    <source>
        <dbReference type="ARBA" id="ARBA00013218"/>
    </source>
</evidence>
<dbReference type="SUPFAM" id="SSF51735">
    <property type="entry name" value="NAD(P)-binding Rossmann-fold domains"/>
    <property type="match status" value="1"/>
</dbReference>
<gene>
    <name evidence="15" type="ORF">KXV57_001293</name>
</gene>
<dbReference type="FunFam" id="1.10.1040.10:FF:000004">
    <property type="entry name" value="Glycerol-3-phosphate dehydrogenase [NAD(+)]"/>
    <property type="match status" value="1"/>
</dbReference>
<dbReference type="InterPro" id="IPR006109">
    <property type="entry name" value="G3P_DH_NAD-dep_C"/>
</dbReference>
<dbReference type="EC" id="1.1.1.8" evidence="3 11"/>
<comment type="similarity">
    <text evidence="2 10">Belongs to the NAD-dependent glycerol-3-phosphate dehydrogenase family.</text>
</comment>
<comment type="caution">
    <text evidence="15">The sequence shown here is derived from an EMBL/GenBank/DDBJ whole genome shotgun (WGS) entry which is preliminary data.</text>
</comment>
<dbReference type="CDD" id="cd04733">
    <property type="entry name" value="OYE_like_2_FMN"/>
    <property type="match status" value="1"/>
</dbReference>
<dbReference type="Gene3D" id="3.20.20.70">
    <property type="entry name" value="Aldolase class I"/>
    <property type="match status" value="1"/>
</dbReference>
<dbReference type="Pfam" id="PF07479">
    <property type="entry name" value="NAD_Gly3P_dh_C"/>
    <property type="match status" value="1"/>
</dbReference>
<evidence type="ECO:0000313" key="15">
    <source>
        <dbReference type="EMBL" id="KAH1909666.1"/>
    </source>
</evidence>
<dbReference type="SUPFAM" id="SSF51395">
    <property type="entry name" value="FMN-linked oxidoreductases"/>
    <property type="match status" value="1"/>
</dbReference>
<dbReference type="GO" id="GO:0005975">
    <property type="term" value="P:carbohydrate metabolic process"/>
    <property type="evidence" value="ECO:0007669"/>
    <property type="project" value="InterPro"/>
</dbReference>
<reference evidence="15" key="1">
    <citation type="submission" date="2021-08" db="EMBL/GenBank/DDBJ databases">
        <title>Global Aspergillus fumigatus from environmental and clinical sources.</title>
        <authorList>
            <person name="Barber A."/>
            <person name="Sae-Ong T."/>
        </authorList>
    </citation>
    <scope>NUCLEOTIDE SEQUENCE</scope>
    <source>
        <strain evidence="15">NRZ-2016-071</strain>
    </source>
</reference>